<reference evidence="11" key="1">
    <citation type="submission" date="2016-05" db="EMBL/GenBank/DDBJ databases">
        <title>Comparative genomics of biotechnologically important yeasts.</title>
        <authorList>
            <consortium name="DOE Joint Genome Institute"/>
            <person name="Riley R."/>
            <person name="Haridas S."/>
            <person name="Wolfe K.H."/>
            <person name="Lopes M.R."/>
            <person name="Hittinger C.T."/>
            <person name="Goker M."/>
            <person name="Salamov A."/>
            <person name="Wisecaver J."/>
            <person name="Long T.M."/>
            <person name="Aerts A.L."/>
            <person name="Barry K."/>
            <person name="Choi C."/>
            <person name="Clum A."/>
            <person name="Coughlan A.Y."/>
            <person name="Deshpande S."/>
            <person name="Douglass A.P."/>
            <person name="Hanson S.J."/>
            <person name="Klenk H.-P."/>
            <person name="Labutti K."/>
            <person name="Lapidus A."/>
            <person name="Lindquist E."/>
            <person name="Lipzen A."/>
            <person name="Meier-Kolthoff J.P."/>
            <person name="Ohm R.A."/>
            <person name="Otillar R.P."/>
            <person name="Pangilinan J."/>
            <person name="Peng Y."/>
            <person name="Rokas A."/>
            <person name="Rosa C.A."/>
            <person name="Scheuner C."/>
            <person name="Sibirny A.A."/>
            <person name="Slot J.C."/>
            <person name="Stielow J.B."/>
            <person name="Sun H."/>
            <person name="Kurtzman C.P."/>
            <person name="Blackwell M."/>
            <person name="Grigoriev I.V."/>
            <person name="Jeffries T.W."/>
        </authorList>
    </citation>
    <scope>NUCLEOTIDE SEQUENCE [LARGE SCALE GENOMIC DNA]</scope>
    <source>
        <strain evidence="11">DSM 1968</strain>
    </source>
</reference>
<evidence type="ECO:0000256" key="4">
    <source>
        <dbReference type="ARBA" id="ARBA00012664"/>
    </source>
</evidence>
<evidence type="ECO:0000256" key="9">
    <source>
        <dbReference type="RuleBase" id="RU003795"/>
    </source>
</evidence>
<dbReference type="CDD" id="cd09209">
    <property type="entry name" value="Lumazine_synthase-I"/>
    <property type="match status" value="1"/>
</dbReference>
<evidence type="ECO:0000256" key="1">
    <source>
        <dbReference type="ARBA" id="ARBA00004917"/>
    </source>
</evidence>
<dbReference type="GO" id="GO:0005758">
    <property type="term" value="C:mitochondrial intermembrane space"/>
    <property type="evidence" value="ECO:0007669"/>
    <property type="project" value="EnsemblFungi"/>
</dbReference>
<dbReference type="EC" id="2.5.1.78" evidence="4 9"/>
<dbReference type="Gene3D" id="3.40.50.960">
    <property type="entry name" value="Lumazine/riboflavin synthase"/>
    <property type="match status" value="1"/>
</dbReference>
<dbReference type="UniPathway" id="UPA00275">
    <property type="reaction ID" value="UER00404"/>
</dbReference>
<name>A0A1D2VF44_9ASCO</name>
<dbReference type="NCBIfam" id="TIGR00114">
    <property type="entry name" value="lumazine-synth"/>
    <property type="match status" value="1"/>
</dbReference>
<evidence type="ECO:0000256" key="2">
    <source>
        <dbReference type="ARBA" id="ARBA00007424"/>
    </source>
</evidence>
<dbReference type="GO" id="GO:0009231">
    <property type="term" value="P:riboflavin biosynthetic process"/>
    <property type="evidence" value="ECO:0007669"/>
    <property type="project" value="UniProtKB-UniPathway"/>
</dbReference>
<evidence type="ECO:0000256" key="6">
    <source>
        <dbReference type="ARBA" id="ARBA00022679"/>
    </source>
</evidence>
<dbReference type="OrthoDB" id="2965at2759"/>
<dbReference type="PANTHER" id="PTHR21058:SF0">
    <property type="entry name" value="6,7-DIMETHYL-8-RIBITYLLUMAZINE SYNTHASE"/>
    <property type="match status" value="1"/>
</dbReference>
<evidence type="ECO:0000313" key="10">
    <source>
        <dbReference type="EMBL" id="ODV60229.1"/>
    </source>
</evidence>
<dbReference type="RefSeq" id="XP_020046536.1">
    <property type="nucleotide sequence ID" value="XM_020194640.1"/>
</dbReference>
<gene>
    <name evidence="10" type="ORF">ASCRUDRAFT_81653</name>
</gene>
<keyword evidence="6 9" id="KW-0808">Transferase</keyword>
<dbReference type="GO" id="GO:0009349">
    <property type="term" value="C:riboflavin synthase complex"/>
    <property type="evidence" value="ECO:0007669"/>
    <property type="project" value="UniProtKB-UniRule"/>
</dbReference>
<dbReference type="Proteomes" id="UP000095038">
    <property type="component" value="Unassembled WGS sequence"/>
</dbReference>
<evidence type="ECO:0000256" key="8">
    <source>
        <dbReference type="ARBA" id="ARBA00072606"/>
    </source>
</evidence>
<dbReference type="STRING" id="1344418.A0A1D2VF44"/>
<dbReference type="InterPro" id="IPR002180">
    <property type="entry name" value="LS/RS"/>
</dbReference>
<evidence type="ECO:0000256" key="5">
    <source>
        <dbReference type="ARBA" id="ARBA00022619"/>
    </source>
</evidence>
<dbReference type="GO" id="GO:0000906">
    <property type="term" value="F:6,7-dimethyl-8-ribityllumazine synthase activity"/>
    <property type="evidence" value="ECO:0007669"/>
    <property type="project" value="UniProtKB-EC"/>
</dbReference>
<dbReference type="FunFam" id="3.40.50.960:FF:000007">
    <property type="entry name" value="6,7-dimethyl-8-ribityllumazine synthase"/>
    <property type="match status" value="1"/>
</dbReference>
<comment type="function">
    <text evidence="9">Catalyzes the formation of 6,7-dimethyl-8-ribityllumazine by condensation of 5-amino-6-(D-ribitylamino)uracil with 3,4-dihydroxy-2-butanone 4-phosphate. This is the penultimate step in the biosynthesis of riboflavin.</text>
</comment>
<comment type="similarity">
    <text evidence="2 9">Belongs to the DMRL synthase family.</text>
</comment>
<sequence length="168" mass="18534">MAEIKGIGGLDQAYDGSNLKIGIIYARWNKEIIDSLVSGAIKNLKKLNVKKENILIESVPGSFELPFATKKFFNNNSDLNAIISIGVLIKGSTMHFEYISNAVTLELMSLQKIIDIPIIFGLLTCLTEDQAKIRSGLVLPNDKNHATHNHGEDWGSAAVEMAIKFIYN</sequence>
<comment type="catalytic activity">
    <reaction evidence="7 9">
        <text>(2S)-2-hydroxy-3-oxobutyl phosphate + 5-amino-6-(D-ribitylamino)uracil = 6,7-dimethyl-8-(1-D-ribityl)lumazine + phosphate + 2 H2O + H(+)</text>
        <dbReference type="Rhea" id="RHEA:26152"/>
        <dbReference type="ChEBI" id="CHEBI:15377"/>
        <dbReference type="ChEBI" id="CHEBI:15378"/>
        <dbReference type="ChEBI" id="CHEBI:15934"/>
        <dbReference type="ChEBI" id="CHEBI:43474"/>
        <dbReference type="ChEBI" id="CHEBI:58201"/>
        <dbReference type="ChEBI" id="CHEBI:58830"/>
        <dbReference type="EC" id="2.5.1.78"/>
    </reaction>
</comment>
<evidence type="ECO:0000256" key="7">
    <source>
        <dbReference type="ARBA" id="ARBA00048785"/>
    </source>
</evidence>
<evidence type="ECO:0000256" key="3">
    <source>
        <dbReference type="ARBA" id="ARBA00011255"/>
    </source>
</evidence>
<comment type="pathway">
    <text evidence="1 9">Cofactor biosynthesis; riboflavin biosynthesis; riboflavin from 2-hydroxy-3-oxobutyl phosphate and 5-amino-6-(D-ribitylamino)uracil: step 1/2.</text>
</comment>
<dbReference type="EMBL" id="KV454483">
    <property type="protein sequence ID" value="ODV60229.1"/>
    <property type="molecule type" value="Genomic_DNA"/>
</dbReference>
<dbReference type="PANTHER" id="PTHR21058">
    <property type="entry name" value="6,7-DIMETHYL-8-RIBITYLLUMAZINE SYNTHASE DMRL SYNTHASE LUMAZINE SYNTHASE"/>
    <property type="match status" value="1"/>
</dbReference>
<keyword evidence="11" id="KW-1185">Reference proteome</keyword>
<dbReference type="GeneID" id="30968276"/>
<dbReference type="InParanoid" id="A0A1D2VF44"/>
<evidence type="ECO:0000313" key="11">
    <source>
        <dbReference type="Proteomes" id="UP000095038"/>
    </source>
</evidence>
<organism evidence="10 11">
    <name type="scientific">Ascoidea rubescens DSM 1968</name>
    <dbReference type="NCBI Taxonomy" id="1344418"/>
    <lineage>
        <taxon>Eukaryota</taxon>
        <taxon>Fungi</taxon>
        <taxon>Dikarya</taxon>
        <taxon>Ascomycota</taxon>
        <taxon>Saccharomycotina</taxon>
        <taxon>Saccharomycetes</taxon>
        <taxon>Ascoideaceae</taxon>
        <taxon>Ascoidea</taxon>
    </lineage>
</organism>
<dbReference type="HAMAP" id="MF_00178">
    <property type="entry name" value="Lumazine_synth"/>
    <property type="match status" value="1"/>
</dbReference>
<dbReference type="Pfam" id="PF00885">
    <property type="entry name" value="DMRL_synthase"/>
    <property type="match status" value="1"/>
</dbReference>
<comment type="subunit">
    <text evidence="3">Homopentamer.</text>
</comment>
<keyword evidence="5 9" id="KW-0686">Riboflavin biosynthesis</keyword>
<dbReference type="InterPro" id="IPR034964">
    <property type="entry name" value="LS"/>
</dbReference>
<dbReference type="InterPro" id="IPR036467">
    <property type="entry name" value="LS/RS_sf"/>
</dbReference>
<dbReference type="FunCoup" id="A0A1D2VF44">
    <property type="interactions" value="293"/>
</dbReference>
<dbReference type="AlphaFoldDB" id="A0A1D2VF44"/>
<protein>
    <recommendedName>
        <fullName evidence="8 9">6,7-dimethyl-8-ribityllumazine synthase</fullName>
        <shortName evidence="9">DMRL synthase</shortName>
        <ecNumber evidence="4 9">2.5.1.78</ecNumber>
    </recommendedName>
</protein>
<proteinExistence type="inferred from homology"/>
<accession>A0A1D2VF44</accession>
<dbReference type="SUPFAM" id="SSF52121">
    <property type="entry name" value="Lumazine synthase"/>
    <property type="match status" value="1"/>
</dbReference>